<dbReference type="Pfam" id="PF14690">
    <property type="entry name" value="Zn_ribbon_ISL3"/>
    <property type="match status" value="1"/>
</dbReference>
<proteinExistence type="predicted"/>
<dbReference type="PANTHER" id="PTHR33498:SF1">
    <property type="entry name" value="TRANSPOSASE FOR INSERTION SEQUENCE ELEMENT IS1557"/>
    <property type="match status" value="1"/>
</dbReference>
<reference evidence="2 3" key="1">
    <citation type="submission" date="2011-03" db="EMBL/GenBank/DDBJ databases">
        <title>The Genome Sequence of Gemella haemolysans M341.</title>
        <authorList>
            <consortium name="The Broad Institute Genome Sequencing Platform"/>
            <consortium name="The Broad Institute Genome Sequencing Center for Infectious Disease"/>
            <person name="Earl A."/>
            <person name="Ward D."/>
            <person name="Feldgarden M."/>
            <person name="Gevers D."/>
            <person name="Sibley C.D."/>
            <person name="Field T.R."/>
            <person name="Grinwis M."/>
            <person name="Eshaghurshan C.S."/>
            <person name="Surette M.G."/>
            <person name="Young S.K."/>
            <person name="Zeng Q."/>
            <person name="Gargeya S."/>
            <person name="Fitzgerald M."/>
            <person name="Haas B."/>
            <person name="Abouelleil A."/>
            <person name="Alvarado L."/>
            <person name="Arachchi H.M."/>
            <person name="Berlin A."/>
            <person name="Brown A."/>
            <person name="Chapman S.B."/>
            <person name="Chen Z."/>
            <person name="Dunbar C."/>
            <person name="Freedman E."/>
            <person name="Gearin G."/>
            <person name="Gellesch M."/>
            <person name="Goldberg J."/>
            <person name="Griggs A."/>
            <person name="Gujja S."/>
            <person name="Heilman E.R."/>
            <person name="Heiman D."/>
            <person name="Howarth C."/>
            <person name="Larson L."/>
            <person name="Lui A."/>
            <person name="MacDonald P.J.P."/>
            <person name="Mehta T."/>
            <person name="Montmayeur A."/>
            <person name="Murphy C."/>
            <person name="Neiman D."/>
            <person name="Pearson M."/>
            <person name="Priest M."/>
            <person name="Roberts A."/>
            <person name="Saif S."/>
            <person name="Shea T."/>
            <person name="Shenoy N."/>
            <person name="Sisk P."/>
            <person name="Stolte C."/>
            <person name="Sykes S."/>
            <person name="White J."/>
            <person name="Yandava C."/>
            <person name="Wortman J."/>
            <person name="Nusbaum C."/>
            <person name="Birren B."/>
        </authorList>
    </citation>
    <scope>NUCLEOTIDE SEQUENCE [LARGE SCALE GENOMIC DNA]</scope>
    <source>
        <strain evidence="2 3">M341</strain>
    </source>
</reference>
<dbReference type="InterPro" id="IPR029261">
    <property type="entry name" value="Transposase_Znf"/>
</dbReference>
<evidence type="ECO:0000313" key="2">
    <source>
        <dbReference type="EMBL" id="EGF85872.1"/>
    </source>
</evidence>
<sequence>MSNFITNLLLIKDQNITMDDKLDLINVDGQDTFVFHGTLSYNPKCCTNCGCIKEGNNIVKNGFTDPLKVALLKISECPTYLRLKKQRFKCKECNSKFCAETLFVQKHCSISKNTYISHYEEYFLKTISFK</sequence>
<gene>
    <name evidence="2" type="ORF">HMPREF0428_00503</name>
</gene>
<protein>
    <recommendedName>
        <fullName evidence="1">Transposase IS204/IS1001/IS1096/IS1165 zinc-finger domain-containing protein</fullName>
    </recommendedName>
</protein>
<dbReference type="InterPro" id="IPR047951">
    <property type="entry name" value="Transpos_ISL3"/>
</dbReference>
<organism evidence="2 3">
    <name type="scientific">Gemella haemolysans M341</name>
    <dbReference type="NCBI Taxonomy" id="562981"/>
    <lineage>
        <taxon>Bacteria</taxon>
        <taxon>Bacillati</taxon>
        <taxon>Bacillota</taxon>
        <taxon>Bacilli</taxon>
        <taxon>Bacillales</taxon>
        <taxon>Gemellaceae</taxon>
        <taxon>Gemella</taxon>
    </lineage>
</organism>
<dbReference type="EMBL" id="ACRO01000005">
    <property type="protein sequence ID" value="EGF85872.1"/>
    <property type="molecule type" value="Genomic_DNA"/>
</dbReference>
<dbReference type="AlphaFoldDB" id="A0AA87DQ42"/>
<dbReference type="RefSeq" id="WP_003146459.1">
    <property type="nucleotide sequence ID" value="NZ_GL883582.1"/>
</dbReference>
<comment type="caution">
    <text evidence="2">The sequence shown here is derived from an EMBL/GenBank/DDBJ whole genome shotgun (WGS) entry which is preliminary data.</text>
</comment>
<accession>A0AA87DQ42</accession>
<feature type="non-terminal residue" evidence="2">
    <location>
        <position position="130"/>
    </location>
</feature>
<evidence type="ECO:0000259" key="1">
    <source>
        <dbReference type="Pfam" id="PF14690"/>
    </source>
</evidence>
<dbReference type="Proteomes" id="UP000004773">
    <property type="component" value="Unassembled WGS sequence"/>
</dbReference>
<dbReference type="PANTHER" id="PTHR33498">
    <property type="entry name" value="TRANSPOSASE FOR INSERTION SEQUENCE ELEMENT IS1557"/>
    <property type="match status" value="1"/>
</dbReference>
<feature type="domain" description="Transposase IS204/IS1001/IS1096/IS1165 zinc-finger" evidence="1">
    <location>
        <begin position="45"/>
        <end position="93"/>
    </location>
</feature>
<name>A0AA87DQ42_9BACL</name>
<evidence type="ECO:0000313" key="3">
    <source>
        <dbReference type="Proteomes" id="UP000004773"/>
    </source>
</evidence>